<evidence type="ECO:0000313" key="2">
    <source>
        <dbReference type="EMBL" id="ELU15223.1"/>
    </source>
</evidence>
<evidence type="ECO:0000313" key="4">
    <source>
        <dbReference type="Proteomes" id="UP000014760"/>
    </source>
</evidence>
<dbReference type="AlphaFoldDB" id="R7V8R9"/>
<accession>R7V8R9</accession>
<feature type="compositionally biased region" description="Polar residues" evidence="1">
    <location>
        <begin position="83"/>
        <end position="93"/>
    </location>
</feature>
<reference evidence="3" key="3">
    <citation type="submission" date="2015-06" db="UniProtKB">
        <authorList>
            <consortium name="EnsemblMetazoa"/>
        </authorList>
    </citation>
    <scope>IDENTIFICATION</scope>
</reference>
<dbReference type="EMBL" id="AMQN01004608">
    <property type="status" value="NOT_ANNOTATED_CDS"/>
    <property type="molecule type" value="Genomic_DNA"/>
</dbReference>
<protein>
    <submittedName>
        <fullName evidence="2 3">Uncharacterized protein</fullName>
    </submittedName>
</protein>
<keyword evidence="4" id="KW-1185">Reference proteome</keyword>
<dbReference type="HOGENOM" id="CLU_1125441_0_0_1"/>
<name>R7V8R9_CAPTE</name>
<proteinExistence type="predicted"/>
<evidence type="ECO:0000313" key="3">
    <source>
        <dbReference type="EnsemblMetazoa" id="CapteP187208"/>
    </source>
</evidence>
<gene>
    <name evidence="2" type="ORF">CAPTEDRAFT_187208</name>
</gene>
<feature type="region of interest" description="Disordered" evidence="1">
    <location>
        <begin position="222"/>
        <end position="247"/>
    </location>
</feature>
<dbReference type="Proteomes" id="UP000014760">
    <property type="component" value="Unassembled WGS sequence"/>
</dbReference>
<dbReference type="EnsemblMetazoa" id="CapteT187208">
    <property type="protein sequence ID" value="CapteP187208"/>
    <property type="gene ID" value="CapteG187208"/>
</dbReference>
<evidence type="ECO:0000256" key="1">
    <source>
        <dbReference type="SAM" id="MobiDB-lite"/>
    </source>
</evidence>
<dbReference type="EMBL" id="KB293927">
    <property type="protein sequence ID" value="ELU15223.1"/>
    <property type="molecule type" value="Genomic_DNA"/>
</dbReference>
<feature type="region of interest" description="Disordered" evidence="1">
    <location>
        <begin position="63"/>
        <end position="93"/>
    </location>
</feature>
<reference evidence="2 4" key="2">
    <citation type="journal article" date="2013" name="Nature">
        <title>Insights into bilaterian evolution from three spiralian genomes.</title>
        <authorList>
            <person name="Simakov O."/>
            <person name="Marletaz F."/>
            <person name="Cho S.J."/>
            <person name="Edsinger-Gonzales E."/>
            <person name="Havlak P."/>
            <person name="Hellsten U."/>
            <person name="Kuo D.H."/>
            <person name="Larsson T."/>
            <person name="Lv J."/>
            <person name="Arendt D."/>
            <person name="Savage R."/>
            <person name="Osoegawa K."/>
            <person name="de Jong P."/>
            <person name="Grimwood J."/>
            <person name="Chapman J.A."/>
            <person name="Shapiro H."/>
            <person name="Aerts A."/>
            <person name="Otillar R.P."/>
            <person name="Terry A.Y."/>
            <person name="Boore J.L."/>
            <person name="Grigoriev I.V."/>
            <person name="Lindberg D.R."/>
            <person name="Seaver E.C."/>
            <person name="Weisblat D.A."/>
            <person name="Putnam N.H."/>
            <person name="Rokhsar D.S."/>
        </authorList>
    </citation>
    <scope>NUCLEOTIDE SEQUENCE</scope>
    <source>
        <strain evidence="2 4">I ESC-2004</strain>
    </source>
</reference>
<reference evidence="4" key="1">
    <citation type="submission" date="2012-12" db="EMBL/GenBank/DDBJ databases">
        <authorList>
            <person name="Hellsten U."/>
            <person name="Grimwood J."/>
            <person name="Chapman J.A."/>
            <person name="Shapiro H."/>
            <person name="Aerts A."/>
            <person name="Otillar R.P."/>
            <person name="Terry A.Y."/>
            <person name="Boore J.L."/>
            <person name="Simakov O."/>
            <person name="Marletaz F."/>
            <person name="Cho S.-J."/>
            <person name="Edsinger-Gonzales E."/>
            <person name="Havlak P."/>
            <person name="Kuo D.-H."/>
            <person name="Larsson T."/>
            <person name="Lv J."/>
            <person name="Arendt D."/>
            <person name="Savage R."/>
            <person name="Osoegawa K."/>
            <person name="de Jong P."/>
            <person name="Lindberg D.R."/>
            <person name="Seaver E.C."/>
            <person name="Weisblat D.A."/>
            <person name="Putnam N.H."/>
            <person name="Grigoriev I.V."/>
            <person name="Rokhsar D.S."/>
        </authorList>
    </citation>
    <scope>NUCLEOTIDE SEQUENCE</scope>
    <source>
        <strain evidence="4">I ESC-2004</strain>
    </source>
</reference>
<sequence>MQRDLPGHHPALTTWQSLPESGLNRLTICKLRLIQSPLAVNLCHNDISMLKAEITDLKQKLDSASVAGPSPSQQELHDPSPACNRTNASSSFADIVRNTQRATMQDEDRKSELMISKINEKNNEMEFINKMQIDSKPKELKRIGKKLTGRNRLFKVPSPFRLMHEHLGQMRHVRNKEEQLQFAKAAKITRKLNNKAKEANASHFFIVRDNGEICKFAKSDDDKWKHDKEWVAPTHTELTESTSGNED</sequence>
<organism evidence="2">
    <name type="scientific">Capitella teleta</name>
    <name type="common">Polychaete worm</name>
    <dbReference type="NCBI Taxonomy" id="283909"/>
    <lineage>
        <taxon>Eukaryota</taxon>
        <taxon>Metazoa</taxon>
        <taxon>Spiralia</taxon>
        <taxon>Lophotrochozoa</taxon>
        <taxon>Annelida</taxon>
        <taxon>Polychaeta</taxon>
        <taxon>Sedentaria</taxon>
        <taxon>Scolecida</taxon>
        <taxon>Capitellidae</taxon>
        <taxon>Capitella</taxon>
    </lineage>
</organism>